<dbReference type="Proteomes" id="UP000596902">
    <property type="component" value="Unassembled WGS sequence"/>
</dbReference>
<evidence type="ECO:0000313" key="2">
    <source>
        <dbReference type="Proteomes" id="UP000596902"/>
    </source>
</evidence>
<sequence>MTPKTEPWYEYTMNETKTRHRMQLADIRFCQFQAYADPTKKEEITEELKHLPSAHTDADDNIRESHVDMLRANMLRIMGPAREYQAYMNELFSKCIRGLEDSISWNDTSSL</sequence>
<reference evidence="1" key="1">
    <citation type="submission" date="2020-01" db="EMBL/GenBank/DDBJ databases">
        <authorList>
            <person name="Feng Z.H.Z."/>
        </authorList>
    </citation>
    <scope>NUCLEOTIDE SEQUENCE</scope>
    <source>
        <strain evidence="1">CBS107.38</strain>
    </source>
</reference>
<dbReference type="AlphaFoldDB" id="A0A8H7BGF2"/>
<gene>
    <name evidence="1" type="ORF">GT037_000010</name>
</gene>
<dbReference type="GeneID" id="62198235"/>
<comment type="caution">
    <text evidence="1">The sequence shown here is derived from an EMBL/GenBank/DDBJ whole genome shotgun (WGS) entry which is preliminary data.</text>
</comment>
<evidence type="ECO:0000313" key="1">
    <source>
        <dbReference type="EMBL" id="KAF7681034.1"/>
    </source>
</evidence>
<dbReference type="RefSeq" id="XP_038790913.1">
    <property type="nucleotide sequence ID" value="XM_038925057.1"/>
</dbReference>
<reference evidence="1" key="2">
    <citation type="submission" date="2020-08" db="EMBL/GenBank/DDBJ databases">
        <title>Draft Genome Sequence of Cumin Blight Pathogen Alternaria burnsii.</title>
        <authorList>
            <person name="Feng Z."/>
        </authorList>
    </citation>
    <scope>NUCLEOTIDE SEQUENCE</scope>
    <source>
        <strain evidence="1">CBS107.38</strain>
    </source>
</reference>
<dbReference type="OrthoDB" id="448455at2759"/>
<accession>A0A8H7BGF2</accession>
<protein>
    <submittedName>
        <fullName evidence="1">Uncharacterized protein</fullName>
    </submittedName>
</protein>
<dbReference type="EMBL" id="JAAABM010000001">
    <property type="protein sequence ID" value="KAF7681034.1"/>
    <property type="molecule type" value="Genomic_DNA"/>
</dbReference>
<organism evidence="1 2">
    <name type="scientific">Alternaria burnsii</name>
    <dbReference type="NCBI Taxonomy" id="1187904"/>
    <lineage>
        <taxon>Eukaryota</taxon>
        <taxon>Fungi</taxon>
        <taxon>Dikarya</taxon>
        <taxon>Ascomycota</taxon>
        <taxon>Pezizomycotina</taxon>
        <taxon>Dothideomycetes</taxon>
        <taxon>Pleosporomycetidae</taxon>
        <taxon>Pleosporales</taxon>
        <taxon>Pleosporineae</taxon>
        <taxon>Pleosporaceae</taxon>
        <taxon>Alternaria</taxon>
        <taxon>Alternaria sect. Alternaria</taxon>
    </lineage>
</organism>
<name>A0A8H7BGF2_9PLEO</name>
<proteinExistence type="predicted"/>
<keyword evidence="2" id="KW-1185">Reference proteome</keyword>